<dbReference type="Pfam" id="PF01381">
    <property type="entry name" value="HTH_3"/>
    <property type="match status" value="2"/>
</dbReference>
<sequence length="136" mass="15686">MEKLGDRLRKQRQLNKLTQQELAEILGVKQNTYSDWETGKSEPNNETLIFLSRLFHKSVNYLLGVDMANNIFTERLVELRKKNDLTQQEVADKIGINRGAYSNWENGKREPSFSKLIELSKLLNTTPNYLLGISDA</sequence>
<dbReference type="CDD" id="cd00093">
    <property type="entry name" value="HTH_XRE"/>
    <property type="match status" value="2"/>
</dbReference>
<evidence type="ECO:0000256" key="1">
    <source>
        <dbReference type="ARBA" id="ARBA00023125"/>
    </source>
</evidence>
<dbReference type="InterPro" id="IPR001387">
    <property type="entry name" value="Cro/C1-type_HTH"/>
</dbReference>
<dbReference type="RefSeq" id="WP_260663598.1">
    <property type="nucleotide sequence ID" value="NZ_CABEIM010000003.1"/>
</dbReference>
<dbReference type="AlphaFoldDB" id="A0A9X9QS10"/>
<organism evidence="3 4">
    <name type="scientific">Streptococcus dysgalactiae</name>
    <dbReference type="NCBI Taxonomy" id="1334"/>
    <lineage>
        <taxon>Bacteria</taxon>
        <taxon>Bacillati</taxon>
        <taxon>Bacillota</taxon>
        <taxon>Bacilli</taxon>
        <taxon>Lactobacillales</taxon>
        <taxon>Streptococcaceae</taxon>
        <taxon>Streptococcus</taxon>
    </lineage>
</organism>
<evidence type="ECO:0000313" key="4">
    <source>
        <dbReference type="Proteomes" id="UP000373301"/>
    </source>
</evidence>
<protein>
    <submittedName>
        <fullName evidence="3">Repressor protein C2</fullName>
    </submittedName>
</protein>
<accession>A0A9X9QS10</accession>
<dbReference type="GO" id="GO:0003677">
    <property type="term" value="F:DNA binding"/>
    <property type="evidence" value="ECO:0007669"/>
    <property type="project" value="UniProtKB-KW"/>
</dbReference>
<dbReference type="SMART" id="SM00530">
    <property type="entry name" value="HTH_XRE"/>
    <property type="match status" value="2"/>
</dbReference>
<evidence type="ECO:0000259" key="2">
    <source>
        <dbReference type="PROSITE" id="PS50943"/>
    </source>
</evidence>
<keyword evidence="1" id="KW-0238">DNA-binding</keyword>
<proteinExistence type="predicted"/>
<dbReference type="PROSITE" id="PS50943">
    <property type="entry name" value="HTH_CROC1"/>
    <property type="match status" value="2"/>
</dbReference>
<dbReference type="SUPFAM" id="SSF47413">
    <property type="entry name" value="lambda repressor-like DNA-binding domains"/>
    <property type="match status" value="2"/>
</dbReference>
<dbReference type="PANTHER" id="PTHR46558">
    <property type="entry name" value="TRACRIPTIONAL REGULATORY PROTEIN-RELATED-RELATED"/>
    <property type="match status" value="1"/>
</dbReference>
<feature type="domain" description="HTH cro/C1-type" evidence="2">
    <location>
        <begin position="8"/>
        <end position="62"/>
    </location>
</feature>
<reference evidence="3 4" key="1">
    <citation type="submission" date="2019-05" db="EMBL/GenBank/DDBJ databases">
        <authorList>
            <consortium name="Pathogen Informatics"/>
        </authorList>
    </citation>
    <scope>NUCLEOTIDE SEQUENCE [LARGE SCALE GENOMIC DNA]</scope>
    <source>
        <strain evidence="3 4">NCTC7982</strain>
    </source>
</reference>
<dbReference type="Proteomes" id="UP000373301">
    <property type="component" value="Unassembled WGS sequence"/>
</dbReference>
<evidence type="ECO:0000313" key="3">
    <source>
        <dbReference type="EMBL" id="VTS87661.1"/>
    </source>
</evidence>
<gene>
    <name evidence="3" type="primary">C2</name>
    <name evidence="3" type="ORF">NCTC7982_02208</name>
</gene>
<comment type="caution">
    <text evidence="3">The sequence shown here is derived from an EMBL/GenBank/DDBJ whole genome shotgun (WGS) entry which is preliminary data.</text>
</comment>
<feature type="domain" description="HTH cro/C1-type" evidence="2">
    <location>
        <begin position="76"/>
        <end position="130"/>
    </location>
</feature>
<dbReference type="PANTHER" id="PTHR46558:SF14">
    <property type="entry name" value="HTH-TYPE TRANSCRIPTIONAL REGULATOR ANSR"/>
    <property type="match status" value="1"/>
</dbReference>
<name>A0A9X9QS10_STRDY</name>
<dbReference type="EMBL" id="CABEIM010000003">
    <property type="protein sequence ID" value="VTS87661.1"/>
    <property type="molecule type" value="Genomic_DNA"/>
</dbReference>
<dbReference type="Gene3D" id="1.10.260.40">
    <property type="entry name" value="lambda repressor-like DNA-binding domains"/>
    <property type="match status" value="2"/>
</dbReference>
<dbReference type="InterPro" id="IPR010982">
    <property type="entry name" value="Lambda_DNA-bd_dom_sf"/>
</dbReference>